<dbReference type="SMART" id="SM00342">
    <property type="entry name" value="HTH_ARAC"/>
    <property type="match status" value="1"/>
</dbReference>
<gene>
    <name evidence="5" type="ORF">GTW51_15455</name>
</gene>
<dbReference type="AlphaFoldDB" id="A0A6L9MJU2"/>
<accession>A0A6L9MJU2</accession>
<dbReference type="PANTHER" id="PTHR11019:SF159">
    <property type="entry name" value="TRANSCRIPTIONAL REGULATOR-RELATED"/>
    <property type="match status" value="1"/>
</dbReference>
<dbReference type="InterPro" id="IPR018060">
    <property type="entry name" value="HTH_AraC"/>
</dbReference>
<dbReference type="InterPro" id="IPR003313">
    <property type="entry name" value="AraC-bd"/>
</dbReference>
<evidence type="ECO:0000256" key="2">
    <source>
        <dbReference type="ARBA" id="ARBA00023125"/>
    </source>
</evidence>
<feature type="domain" description="HTH araC/xylS-type" evidence="4">
    <location>
        <begin position="189"/>
        <end position="289"/>
    </location>
</feature>
<evidence type="ECO:0000259" key="4">
    <source>
        <dbReference type="PROSITE" id="PS01124"/>
    </source>
</evidence>
<dbReference type="Gene3D" id="2.60.120.10">
    <property type="entry name" value="Jelly Rolls"/>
    <property type="match status" value="1"/>
</dbReference>
<dbReference type="Proteomes" id="UP000476332">
    <property type="component" value="Unassembled WGS sequence"/>
</dbReference>
<dbReference type="GO" id="GO:0043565">
    <property type="term" value="F:sequence-specific DNA binding"/>
    <property type="evidence" value="ECO:0007669"/>
    <property type="project" value="InterPro"/>
</dbReference>
<protein>
    <submittedName>
        <fullName evidence="5">Helix-turn-helix domain-containing protein</fullName>
    </submittedName>
</protein>
<dbReference type="PROSITE" id="PS00041">
    <property type="entry name" value="HTH_ARAC_FAMILY_1"/>
    <property type="match status" value="1"/>
</dbReference>
<evidence type="ECO:0000313" key="5">
    <source>
        <dbReference type="EMBL" id="NDV88097.1"/>
    </source>
</evidence>
<organism evidence="5 6">
    <name type="scientific">Aurantimonas aggregata</name>
    <dbReference type="NCBI Taxonomy" id="2047720"/>
    <lineage>
        <taxon>Bacteria</taxon>
        <taxon>Pseudomonadati</taxon>
        <taxon>Pseudomonadota</taxon>
        <taxon>Alphaproteobacteria</taxon>
        <taxon>Hyphomicrobiales</taxon>
        <taxon>Aurantimonadaceae</taxon>
        <taxon>Aurantimonas</taxon>
    </lineage>
</organism>
<name>A0A6L9MJU2_9HYPH</name>
<dbReference type="InterPro" id="IPR018062">
    <property type="entry name" value="HTH_AraC-typ_CS"/>
</dbReference>
<dbReference type="GO" id="GO:0003700">
    <property type="term" value="F:DNA-binding transcription factor activity"/>
    <property type="evidence" value="ECO:0007669"/>
    <property type="project" value="InterPro"/>
</dbReference>
<dbReference type="InterPro" id="IPR014710">
    <property type="entry name" value="RmlC-like_jellyroll"/>
</dbReference>
<dbReference type="PANTHER" id="PTHR11019">
    <property type="entry name" value="HTH-TYPE TRANSCRIPTIONAL REGULATOR NIMR"/>
    <property type="match status" value="1"/>
</dbReference>
<dbReference type="PROSITE" id="PS01124">
    <property type="entry name" value="HTH_ARAC_FAMILY_2"/>
    <property type="match status" value="1"/>
</dbReference>
<sequence>MSDAEDRTQCPIVDQTYLGAICLPVEERSFTIEDSSVRDAQPDTEYRPRYLGETIKPEAGESYDWHVHDYGQLISAASGSMYVGTPNRVLLLSPAMAVWIPPDTEHWMRYGSNNVMLYVDVNGGEADQLGCDCRVIAMTPLLGALFVATMPEGTDARRTNHDDALHVLLRHELLSARDVPLSLVLPKDARIRGVAQAALNDPGTVRSVEAWLANASASRKTVERLFTAETGMPPSKWLRHARILHAVSLLASGHKVTSVAFDMGYESSSAFAYMFRQILGVSPSAFIRRQPFAAT</sequence>
<keyword evidence="6" id="KW-1185">Reference proteome</keyword>
<dbReference type="SUPFAM" id="SSF46689">
    <property type="entry name" value="Homeodomain-like"/>
    <property type="match status" value="1"/>
</dbReference>
<proteinExistence type="predicted"/>
<dbReference type="Pfam" id="PF12833">
    <property type="entry name" value="HTH_18"/>
    <property type="match status" value="1"/>
</dbReference>
<keyword evidence="3" id="KW-0804">Transcription</keyword>
<evidence type="ECO:0000313" key="6">
    <source>
        <dbReference type="Proteomes" id="UP000476332"/>
    </source>
</evidence>
<dbReference type="RefSeq" id="WP_163044935.1">
    <property type="nucleotide sequence ID" value="NZ_JAAAMJ010000013.1"/>
</dbReference>
<keyword evidence="1" id="KW-0805">Transcription regulation</keyword>
<dbReference type="InterPro" id="IPR011051">
    <property type="entry name" value="RmlC_Cupin_sf"/>
</dbReference>
<reference evidence="5 6" key="1">
    <citation type="submission" date="2020-01" db="EMBL/GenBank/DDBJ databases">
        <title>Genomes of bacteria type strains.</title>
        <authorList>
            <person name="Chen J."/>
            <person name="Zhu S."/>
            <person name="Chen J."/>
        </authorList>
    </citation>
    <scope>NUCLEOTIDE SEQUENCE [LARGE SCALE GENOMIC DNA]</scope>
    <source>
        <strain evidence="5 6">KCTC 52919</strain>
    </source>
</reference>
<dbReference type="InterPro" id="IPR009057">
    <property type="entry name" value="Homeodomain-like_sf"/>
</dbReference>
<evidence type="ECO:0000256" key="1">
    <source>
        <dbReference type="ARBA" id="ARBA00023015"/>
    </source>
</evidence>
<dbReference type="SUPFAM" id="SSF51182">
    <property type="entry name" value="RmlC-like cupins"/>
    <property type="match status" value="1"/>
</dbReference>
<dbReference type="Pfam" id="PF02311">
    <property type="entry name" value="AraC_binding"/>
    <property type="match status" value="1"/>
</dbReference>
<dbReference type="Gene3D" id="1.10.10.60">
    <property type="entry name" value="Homeodomain-like"/>
    <property type="match status" value="1"/>
</dbReference>
<dbReference type="EMBL" id="JAAAMJ010000013">
    <property type="protein sequence ID" value="NDV88097.1"/>
    <property type="molecule type" value="Genomic_DNA"/>
</dbReference>
<comment type="caution">
    <text evidence="5">The sequence shown here is derived from an EMBL/GenBank/DDBJ whole genome shotgun (WGS) entry which is preliminary data.</text>
</comment>
<evidence type="ECO:0000256" key="3">
    <source>
        <dbReference type="ARBA" id="ARBA00023163"/>
    </source>
</evidence>
<keyword evidence="2" id="KW-0238">DNA-binding</keyword>